<dbReference type="EMBL" id="KN847498">
    <property type="protein sequence ID" value="KIW12211.1"/>
    <property type="molecule type" value="Genomic_DNA"/>
</dbReference>
<evidence type="ECO:0000313" key="3">
    <source>
        <dbReference type="Proteomes" id="UP000053328"/>
    </source>
</evidence>
<dbReference type="Proteomes" id="UP000053328">
    <property type="component" value="Unassembled WGS sequence"/>
</dbReference>
<sequence>MPEEHPIPRKLWEHPNPQSTEMYRFIKALEARQGRAFRDYHEVYDWSCTKRSDFWKFVLEYFPVVYSGTVPDQAVDESARMDSIPKWFPGVKMNFAQNILFSGTRDGKPVVDAAKADDKIACTQVREGSFLEPIRHVTWRELRQRVGSLSQAMKARGVRKGDRIAVVSSTSIDTLTVFLAATTLGAMFSSSSTDMGVKGILDRLLQIKPRYLFMDDAALYNGKKVDLRPKMKDIVAGMGGVPEFQGIVAQARYEHSPVDISSVPRAQTWADFLSAAKSSALEFEEMKFADPFLVVYSSGTTGQPKCIVHAIGGVVLNGRREAQLHRQIGPDSIQLQYTTTGWIMYMSSVLALLTGCRMIMYDGSPFVPGLTDFLKLVGQEKVTHLGISPRYLQTLQSGGIIPKKVTDLSNLQVVTSTGMVLSEQLFEWFYDEGFPPSAQLDNISGGTDLAGCFGCGNPLLPLYSGGCQSRSLGVPVMVCEQTVESGKPVPVEDGVPGELVAWAAFPTMPITFMGDNGPKRYFDSYFARFDNVWTHGDFIMIHPVTKQVMFLGRSDGVLNPSGVRFGSAEIYNIIEAKFADKISDSICVGQRRPQDTDERVVLFLLMKPGHEFTPKLIREVKEAIRKETSPRHVPKFVFETKEIPTTVNLKKVELPIKQIVSGKVIKPSGTLANPQCLEYYYQFAKDENLVDLAETKAKL</sequence>
<dbReference type="Gene3D" id="3.30.300.30">
    <property type="match status" value="1"/>
</dbReference>
<dbReference type="InterPro" id="IPR045851">
    <property type="entry name" value="AMP-bd_C_sf"/>
</dbReference>
<dbReference type="InterPro" id="IPR000873">
    <property type="entry name" value="AMP-dep_synth/lig_dom"/>
</dbReference>
<dbReference type="VEuPathDB" id="FungiDB:PV08_09487"/>
<dbReference type="RefSeq" id="XP_016232427.1">
    <property type="nucleotide sequence ID" value="XM_016383804.1"/>
</dbReference>
<keyword evidence="3" id="KW-1185">Reference proteome</keyword>
<dbReference type="InterPro" id="IPR005914">
    <property type="entry name" value="Acac_CoA_synth"/>
</dbReference>
<accession>A0A0D1YBA5</accession>
<dbReference type="NCBIfam" id="TIGR01217">
    <property type="entry name" value="ac_ac_CoA_syn"/>
    <property type="match status" value="1"/>
</dbReference>
<keyword evidence="2" id="KW-0436">Ligase</keyword>
<organism evidence="2 3">
    <name type="scientific">Exophiala spinifera</name>
    <dbReference type="NCBI Taxonomy" id="91928"/>
    <lineage>
        <taxon>Eukaryota</taxon>
        <taxon>Fungi</taxon>
        <taxon>Dikarya</taxon>
        <taxon>Ascomycota</taxon>
        <taxon>Pezizomycotina</taxon>
        <taxon>Eurotiomycetes</taxon>
        <taxon>Chaetothyriomycetidae</taxon>
        <taxon>Chaetothyriales</taxon>
        <taxon>Herpotrichiellaceae</taxon>
        <taxon>Exophiala</taxon>
    </lineage>
</organism>
<dbReference type="Gene3D" id="3.40.50.12780">
    <property type="entry name" value="N-terminal domain of ligase-like"/>
    <property type="match status" value="1"/>
</dbReference>
<dbReference type="SUPFAM" id="SSF56801">
    <property type="entry name" value="Acetyl-CoA synthetase-like"/>
    <property type="match status" value="1"/>
</dbReference>
<reference evidence="2 3" key="1">
    <citation type="submission" date="2015-01" db="EMBL/GenBank/DDBJ databases">
        <title>The Genome Sequence of Exophiala spinifera CBS89968.</title>
        <authorList>
            <consortium name="The Broad Institute Genomics Platform"/>
            <person name="Cuomo C."/>
            <person name="de Hoog S."/>
            <person name="Gorbushina A."/>
            <person name="Stielow B."/>
            <person name="Teixiera M."/>
            <person name="Abouelleil A."/>
            <person name="Chapman S.B."/>
            <person name="Priest M."/>
            <person name="Young S.K."/>
            <person name="Wortman J."/>
            <person name="Nusbaum C."/>
            <person name="Birren B."/>
        </authorList>
    </citation>
    <scope>NUCLEOTIDE SEQUENCE [LARGE SCALE GENOMIC DNA]</scope>
    <source>
        <strain evidence="2 3">CBS 89968</strain>
    </source>
</reference>
<dbReference type="PROSITE" id="PS00455">
    <property type="entry name" value="AMP_BINDING"/>
    <property type="match status" value="1"/>
</dbReference>
<evidence type="ECO:0000313" key="2">
    <source>
        <dbReference type="EMBL" id="KIW12211.1"/>
    </source>
</evidence>
<gene>
    <name evidence="2" type="ORF">PV08_09487</name>
</gene>
<dbReference type="GeneID" id="27336570"/>
<dbReference type="Pfam" id="PF00501">
    <property type="entry name" value="AMP-binding"/>
    <property type="match status" value="1"/>
</dbReference>
<dbReference type="GO" id="GO:0030729">
    <property type="term" value="F:acetoacetate-CoA ligase activity"/>
    <property type="evidence" value="ECO:0007669"/>
    <property type="project" value="InterPro"/>
</dbReference>
<proteinExistence type="predicted"/>
<dbReference type="STRING" id="91928.A0A0D1YBA5"/>
<dbReference type="InterPro" id="IPR042099">
    <property type="entry name" value="ANL_N_sf"/>
</dbReference>
<dbReference type="HOGENOM" id="CLU_000022_3_3_1"/>
<feature type="domain" description="AMP-dependent synthetase/ligase" evidence="1">
    <location>
        <begin position="113"/>
        <end position="501"/>
    </location>
</feature>
<dbReference type="InterPro" id="IPR020845">
    <property type="entry name" value="AMP-binding_CS"/>
</dbReference>
<dbReference type="OrthoDB" id="10253869at2759"/>
<dbReference type="PANTHER" id="PTHR42921">
    <property type="entry name" value="ACETOACETYL-COA SYNTHETASE"/>
    <property type="match status" value="1"/>
</dbReference>
<dbReference type="PANTHER" id="PTHR42921:SF4">
    <property type="entry name" value="ACETOACETYL-COA SYNTHASE (AFU_ORTHOLOGUE AFUA_8G04770)"/>
    <property type="match status" value="1"/>
</dbReference>
<evidence type="ECO:0000259" key="1">
    <source>
        <dbReference type="Pfam" id="PF00501"/>
    </source>
</evidence>
<dbReference type="AlphaFoldDB" id="A0A0D1YBA5"/>
<name>A0A0D1YBA5_9EURO</name>
<protein>
    <submittedName>
        <fullName evidence="2">Acetoacetate-CoA ligase</fullName>
    </submittedName>
</protein>
<dbReference type="GO" id="GO:0006629">
    <property type="term" value="P:lipid metabolic process"/>
    <property type="evidence" value="ECO:0007669"/>
    <property type="project" value="InterPro"/>
</dbReference>